<evidence type="ECO:0000313" key="1">
    <source>
        <dbReference type="EMBL" id="KAJ9063311.1"/>
    </source>
</evidence>
<accession>A0ACC2SM51</accession>
<proteinExistence type="predicted"/>
<sequence>MQTLSVLGSTLITLVCHCAAQQTLIKLHSLNTPKVVLYGDTLDLEAIFIKTKDFQNNTSLTYKIFQNDDKAPLQEGHLNQSSKEVSLKAKLQEGESACLFTISDVKLENGVNRQIRFEAYANEALIRSRTNTVHGLPGFVTLFPIIVLLAISLISNQALAALFVGLFLSSTFINGFNPAVGFLRAIDYYIIQSLSLSEHSKVVMFTFYLSGMIAMIQKSGGAQALAAVVTKFATNRAKGQWATFVVGLLIFLDDTASVMIVGSNFQPVTDVLYLSREKLAFLVHATSSPVSSLFPVSSWIGFQVGLIQQQLKEQNVTKNAFNVFLETLTSRFYPLFMLVFAMYTMGFGREFGPMLKAERRSFIERKVVDGDFAGLTPDLDPLEPNPNTPRRWFNAAVPITITIVMTLVSLMLSGYYGLRALEEEGEPQNYTLVTLAGQGDPFDSLLYASFLGCLCCLLMYCVQGIFTLGEALEILILGVKDVVESLIILILAWAIGDAFADLKCARFLVSVLSGTLPGQLVPAIAFGLACIISFTTGTSWGTTSIMFPLVIPLIVKVSPDSHQLLVYTVSSILAGALFGDQCSPISSSTILCCLASKVPVQAHVNTQLPYGILIVAVSIVFGYLPIGYGLYPDWAGLLIGFGVLLGVTLFLGQPTEFSPDQEMPISPFQRVLALFGRKPQDASSTASEQTWDNNKPSPTSRASLSNSASNQHIP</sequence>
<protein>
    <submittedName>
        <fullName evidence="1">Uncharacterized protein</fullName>
    </submittedName>
</protein>
<dbReference type="Proteomes" id="UP001165960">
    <property type="component" value="Unassembled WGS sequence"/>
</dbReference>
<comment type="caution">
    <text evidence="1">The sequence shown here is derived from an EMBL/GenBank/DDBJ whole genome shotgun (WGS) entry which is preliminary data.</text>
</comment>
<keyword evidence="2" id="KW-1185">Reference proteome</keyword>
<reference evidence="1" key="1">
    <citation type="submission" date="2022-04" db="EMBL/GenBank/DDBJ databases">
        <title>Genome of the entomopathogenic fungus Entomophthora muscae.</title>
        <authorList>
            <person name="Elya C."/>
            <person name="Lovett B.R."/>
            <person name="Lee E."/>
            <person name="Macias A.M."/>
            <person name="Hajek A.E."/>
            <person name="De Bivort B.L."/>
            <person name="Kasson M.T."/>
            <person name="De Fine Licht H.H."/>
            <person name="Stajich J.E."/>
        </authorList>
    </citation>
    <scope>NUCLEOTIDE SEQUENCE</scope>
    <source>
        <strain evidence="1">Berkeley</strain>
    </source>
</reference>
<dbReference type="EMBL" id="QTSX02004974">
    <property type="protein sequence ID" value="KAJ9063311.1"/>
    <property type="molecule type" value="Genomic_DNA"/>
</dbReference>
<gene>
    <name evidence="1" type="ORF">DSO57_1001745</name>
</gene>
<evidence type="ECO:0000313" key="2">
    <source>
        <dbReference type="Proteomes" id="UP001165960"/>
    </source>
</evidence>
<name>A0ACC2SM51_9FUNG</name>
<organism evidence="1 2">
    <name type="scientific">Entomophthora muscae</name>
    <dbReference type="NCBI Taxonomy" id="34485"/>
    <lineage>
        <taxon>Eukaryota</taxon>
        <taxon>Fungi</taxon>
        <taxon>Fungi incertae sedis</taxon>
        <taxon>Zoopagomycota</taxon>
        <taxon>Entomophthoromycotina</taxon>
        <taxon>Entomophthoromycetes</taxon>
        <taxon>Entomophthorales</taxon>
        <taxon>Entomophthoraceae</taxon>
        <taxon>Entomophthora</taxon>
    </lineage>
</organism>